<dbReference type="InterPro" id="IPR001853">
    <property type="entry name" value="DSBA-like_thioredoxin_dom"/>
</dbReference>
<comment type="caution">
    <text evidence="2">The sequence shown here is derived from an EMBL/GenBank/DDBJ whole genome shotgun (WGS) entry which is preliminary data.</text>
</comment>
<gene>
    <name evidence="2" type="ORF">HNR07_005223</name>
</gene>
<dbReference type="Pfam" id="PF01323">
    <property type="entry name" value="DSBA"/>
    <property type="match status" value="1"/>
</dbReference>
<dbReference type="Proteomes" id="UP000579647">
    <property type="component" value="Unassembled WGS sequence"/>
</dbReference>
<dbReference type="AlphaFoldDB" id="A0A840WQX3"/>
<evidence type="ECO:0000313" key="2">
    <source>
        <dbReference type="EMBL" id="MBB5494086.1"/>
    </source>
</evidence>
<name>A0A840WQX3_9ACTN</name>
<dbReference type="InterPro" id="IPR036249">
    <property type="entry name" value="Thioredoxin-like_sf"/>
</dbReference>
<sequence>MRIDIWSDVICPWCYIGKRRLETALADFDRADQVTVVWRAFQLDPTLSDQVGPSAIEVMAGPGGDHSHVRARFAEISRIGAADGLELRLGSAYPVNTFDAHRVSAWARELGRQDAIVEALLNGYHTRNLNIADHAVLADLAAEAGLDRGQALEVLDGDQYADDVRTDLAEARSIGARGVPTFALNGRKFQHGPPEAASLVRLLRATASAATA</sequence>
<accession>A0A840WQX3</accession>
<proteinExistence type="predicted"/>
<protein>
    <submittedName>
        <fullName evidence="2">Putative DsbA family dithiol-disulfide isomerase</fullName>
    </submittedName>
</protein>
<feature type="domain" description="DSBA-like thioredoxin" evidence="1">
    <location>
        <begin position="3"/>
        <end position="192"/>
    </location>
</feature>
<dbReference type="SUPFAM" id="SSF52833">
    <property type="entry name" value="Thioredoxin-like"/>
    <property type="match status" value="1"/>
</dbReference>
<dbReference type="GO" id="GO:0016853">
    <property type="term" value="F:isomerase activity"/>
    <property type="evidence" value="ECO:0007669"/>
    <property type="project" value="UniProtKB-KW"/>
</dbReference>
<dbReference type="GO" id="GO:0016491">
    <property type="term" value="F:oxidoreductase activity"/>
    <property type="evidence" value="ECO:0007669"/>
    <property type="project" value="InterPro"/>
</dbReference>
<evidence type="ECO:0000259" key="1">
    <source>
        <dbReference type="Pfam" id="PF01323"/>
    </source>
</evidence>
<dbReference type="PANTHER" id="PTHR13887:SF41">
    <property type="entry name" value="THIOREDOXIN SUPERFAMILY PROTEIN"/>
    <property type="match status" value="1"/>
</dbReference>
<dbReference type="CDD" id="cd03024">
    <property type="entry name" value="DsbA_FrnE"/>
    <property type="match status" value="1"/>
</dbReference>
<dbReference type="EMBL" id="JACHDO010000001">
    <property type="protein sequence ID" value="MBB5494086.1"/>
    <property type="molecule type" value="Genomic_DNA"/>
</dbReference>
<organism evidence="2 3">
    <name type="scientific">Nocardiopsis metallicus</name>
    <dbReference type="NCBI Taxonomy" id="179819"/>
    <lineage>
        <taxon>Bacteria</taxon>
        <taxon>Bacillati</taxon>
        <taxon>Actinomycetota</taxon>
        <taxon>Actinomycetes</taxon>
        <taxon>Streptosporangiales</taxon>
        <taxon>Nocardiopsidaceae</taxon>
        <taxon>Nocardiopsis</taxon>
    </lineage>
</organism>
<dbReference type="RefSeq" id="WP_184367144.1">
    <property type="nucleotide sequence ID" value="NZ_BAAAKM010000079.1"/>
</dbReference>
<keyword evidence="2" id="KW-0413">Isomerase</keyword>
<reference evidence="2 3" key="1">
    <citation type="submission" date="2020-08" db="EMBL/GenBank/DDBJ databases">
        <title>Sequencing the genomes of 1000 actinobacteria strains.</title>
        <authorList>
            <person name="Klenk H.-P."/>
        </authorList>
    </citation>
    <scope>NUCLEOTIDE SEQUENCE [LARGE SCALE GENOMIC DNA]</scope>
    <source>
        <strain evidence="2 3">DSM 44598</strain>
    </source>
</reference>
<dbReference type="PANTHER" id="PTHR13887">
    <property type="entry name" value="GLUTATHIONE S-TRANSFERASE KAPPA"/>
    <property type="match status" value="1"/>
</dbReference>
<keyword evidence="3" id="KW-1185">Reference proteome</keyword>
<evidence type="ECO:0000313" key="3">
    <source>
        <dbReference type="Proteomes" id="UP000579647"/>
    </source>
</evidence>
<dbReference type="Gene3D" id="3.40.30.10">
    <property type="entry name" value="Glutaredoxin"/>
    <property type="match status" value="1"/>
</dbReference>